<reference evidence="2" key="1">
    <citation type="submission" date="2018-07" db="EMBL/GenBank/DDBJ databases">
        <title>Comparative genomics of catfishes provides insights into carnivory and benthic adaptation.</title>
        <authorList>
            <person name="Zhang Y."/>
            <person name="Wang D."/>
            <person name="Peng Z."/>
            <person name="Zheng S."/>
            <person name="Shao F."/>
            <person name="Tao W."/>
        </authorList>
    </citation>
    <scope>NUCLEOTIDE SEQUENCE</scope>
    <source>
        <strain evidence="2">Chongqing</strain>
    </source>
</reference>
<feature type="domain" description="PiggyBac transposable element-derived protein" evidence="1">
    <location>
        <begin position="2"/>
        <end position="121"/>
    </location>
</feature>
<dbReference type="InterPro" id="IPR029526">
    <property type="entry name" value="PGBD"/>
</dbReference>
<dbReference type="PANTHER" id="PTHR46599">
    <property type="entry name" value="PIGGYBAC TRANSPOSABLE ELEMENT-DERIVED PROTEIN 4"/>
    <property type="match status" value="1"/>
</dbReference>
<name>A0AAD5A886_SILAS</name>
<sequence>KKLFLVGTVRKNKPELPPNLLQVKGRPVPFSIFGFTRNTTADSPIPKRGRNVIVLSTRHREAAVTEEPKAKADIITYYNRCKGGVDNLDKVVATYSCRRKTKQWPQMLFFNMMDISGYNAYVIFTTIDPSWNQHKLFRRRLFSEELGNSMISAAILRRQHLPRARIAAALVQELQ</sequence>
<feature type="non-terminal residue" evidence="2">
    <location>
        <position position="1"/>
    </location>
</feature>
<accession>A0AAD5A886</accession>
<dbReference type="EMBL" id="MU565130">
    <property type="protein sequence ID" value="KAI5611526.1"/>
    <property type="molecule type" value="Genomic_DNA"/>
</dbReference>
<evidence type="ECO:0000313" key="2">
    <source>
        <dbReference type="EMBL" id="KAI5611526.1"/>
    </source>
</evidence>
<dbReference type="Proteomes" id="UP001205998">
    <property type="component" value="Unassembled WGS sequence"/>
</dbReference>
<feature type="non-terminal residue" evidence="2">
    <location>
        <position position="175"/>
    </location>
</feature>
<dbReference type="Pfam" id="PF13843">
    <property type="entry name" value="DDE_Tnp_1_7"/>
    <property type="match status" value="1"/>
</dbReference>
<dbReference type="PANTHER" id="PTHR46599:SF6">
    <property type="entry name" value="DUAL SPECIFICITY PHOSPHATASE 26"/>
    <property type="match status" value="1"/>
</dbReference>
<keyword evidence="3" id="KW-1185">Reference proteome</keyword>
<gene>
    <name evidence="2" type="ORF">C0J50_11804</name>
</gene>
<evidence type="ECO:0000313" key="3">
    <source>
        <dbReference type="Proteomes" id="UP001205998"/>
    </source>
</evidence>
<comment type="caution">
    <text evidence="2">The sequence shown here is derived from an EMBL/GenBank/DDBJ whole genome shotgun (WGS) entry which is preliminary data.</text>
</comment>
<protein>
    <submittedName>
        <fullName evidence="2">Dual specificity protein phosphatase 26 isoform X1</fullName>
    </submittedName>
</protein>
<proteinExistence type="predicted"/>
<evidence type="ECO:0000259" key="1">
    <source>
        <dbReference type="Pfam" id="PF13843"/>
    </source>
</evidence>
<dbReference type="AlphaFoldDB" id="A0AAD5A886"/>
<organism evidence="2 3">
    <name type="scientific">Silurus asotus</name>
    <name type="common">Amur catfish</name>
    <name type="synonym">Parasilurus asotus</name>
    <dbReference type="NCBI Taxonomy" id="30991"/>
    <lineage>
        <taxon>Eukaryota</taxon>
        <taxon>Metazoa</taxon>
        <taxon>Chordata</taxon>
        <taxon>Craniata</taxon>
        <taxon>Vertebrata</taxon>
        <taxon>Euteleostomi</taxon>
        <taxon>Actinopterygii</taxon>
        <taxon>Neopterygii</taxon>
        <taxon>Teleostei</taxon>
        <taxon>Ostariophysi</taxon>
        <taxon>Siluriformes</taxon>
        <taxon>Siluridae</taxon>
        <taxon>Silurus</taxon>
    </lineage>
</organism>